<evidence type="ECO:0000313" key="2">
    <source>
        <dbReference type="EMBL" id="MFD1226752.1"/>
    </source>
</evidence>
<evidence type="ECO:0000313" key="3">
    <source>
        <dbReference type="Proteomes" id="UP001597263"/>
    </source>
</evidence>
<organism evidence="2 3">
    <name type="scientific">Pseudochrobactrum kiredjianiae</name>
    <dbReference type="NCBI Taxonomy" id="386305"/>
    <lineage>
        <taxon>Bacteria</taxon>
        <taxon>Pseudomonadati</taxon>
        <taxon>Pseudomonadota</taxon>
        <taxon>Alphaproteobacteria</taxon>
        <taxon>Hyphomicrobiales</taxon>
        <taxon>Brucellaceae</taxon>
        <taxon>Pseudochrobactrum</taxon>
    </lineage>
</organism>
<sequence length="103" mass="12114">MDLSLKYAILTNAGTWHYRRRVSKAARTTFTKNEFKRLFGDTRREALRNWPHVHAEFEPLTIRRRRPAKESLIKEQHSSHDTAPLEQRITPPTQDPAHSKALK</sequence>
<accession>A0ABW3V0R7</accession>
<dbReference type="RefSeq" id="WP_377700390.1">
    <property type="nucleotide sequence ID" value="NZ_JAUCBM010000012.1"/>
</dbReference>
<feature type="compositionally biased region" description="Basic and acidic residues" evidence="1">
    <location>
        <begin position="68"/>
        <end position="80"/>
    </location>
</feature>
<reference evidence="3" key="1">
    <citation type="journal article" date="2019" name="Int. J. Syst. Evol. Microbiol.">
        <title>The Global Catalogue of Microorganisms (GCM) 10K type strain sequencing project: providing services to taxonomists for standard genome sequencing and annotation.</title>
        <authorList>
            <consortium name="The Broad Institute Genomics Platform"/>
            <consortium name="The Broad Institute Genome Sequencing Center for Infectious Disease"/>
            <person name="Wu L."/>
            <person name="Ma J."/>
        </authorList>
    </citation>
    <scope>NUCLEOTIDE SEQUENCE [LARGE SCALE GENOMIC DNA]</scope>
    <source>
        <strain evidence="3">CCUG 49584</strain>
    </source>
</reference>
<gene>
    <name evidence="2" type="ORF">ACFQ35_06255</name>
</gene>
<name>A0ABW3V0R7_9HYPH</name>
<proteinExistence type="predicted"/>
<keyword evidence="3" id="KW-1185">Reference proteome</keyword>
<dbReference type="Proteomes" id="UP001597263">
    <property type="component" value="Unassembled WGS sequence"/>
</dbReference>
<dbReference type="EMBL" id="JBHTMA010000032">
    <property type="protein sequence ID" value="MFD1226752.1"/>
    <property type="molecule type" value="Genomic_DNA"/>
</dbReference>
<evidence type="ECO:0000256" key="1">
    <source>
        <dbReference type="SAM" id="MobiDB-lite"/>
    </source>
</evidence>
<feature type="region of interest" description="Disordered" evidence="1">
    <location>
        <begin position="64"/>
        <end position="103"/>
    </location>
</feature>
<comment type="caution">
    <text evidence="2">The sequence shown here is derived from an EMBL/GenBank/DDBJ whole genome shotgun (WGS) entry which is preliminary data.</text>
</comment>
<protein>
    <submittedName>
        <fullName evidence="2">Uncharacterized protein</fullName>
    </submittedName>
</protein>